<sequence length="752" mass="77449">MLLSHSFTVLFAVFPIFAISTPFLPRGNSAIAQNWNLTSLFLTTDVSTAYETAAPADISKVKPPRPLPILETGTGFSTVEDGPRPKPTDSGPSPSKGNVMNSTCGICTVNVPQANVNWWFGATFQYVVGTLTTVEANYNRTNATDYMSLIRESATFDVTQTINDGFYAYTSVPYYDDYYSESYYYVEPYTVIPSAASTSVVTRTAAFPLPSGDIVPITDYYLYDRSVADLSPPSVAITGPRGTVSVATSSTPFLYFSVYEVEAAVPVTLKNGAITHEAQTQTFSLNDTYAYPVGGKGPANQPTVIGEVPAQFMQQIPQSACCAGSYTATVIVLVVVDLTYLRNIFPNGSPFLVHIESSVLGFETPPPPKVQQNTHKEPPPAPETQSRNAEPIPTSPQANAAAPKQTAVDSKTEPGEPTSPDEPSDAGRAHPEVTVLPSPPSDNNAGGNNAPAIAAPEPTKQNVGTVGSVPINVGPSSVVVVGSQTLIPGSPALIVDGTPVSLVPSATAIVIGGTTSALPRITLDSPPPPLLTIGSSTFTGNAATQFLVAPGQTLTPGGTVTVGGTVVSLAPSASFLVVGGNTQALPAAAPGITAAPQIVVGGNTITANLKGSTFIISGQTLAPDRAITVSGTTISLPPAFTNVVINGATQPIAFLINGQMLTPGQAATLSGTTLSLPTAPTNIVINGITQPLSLGPLPTSPPVLTLGNTPITANSGPSFLINGQTLIPGGTITVSGTTLHHLPGCGCECACC</sequence>
<dbReference type="AlphaFoldDB" id="A0A9P4MWU2"/>
<dbReference type="Proteomes" id="UP000799536">
    <property type="component" value="Unassembled WGS sequence"/>
</dbReference>
<feature type="region of interest" description="Disordered" evidence="1">
    <location>
        <begin position="363"/>
        <end position="452"/>
    </location>
</feature>
<evidence type="ECO:0000256" key="1">
    <source>
        <dbReference type="SAM" id="MobiDB-lite"/>
    </source>
</evidence>
<keyword evidence="2" id="KW-0732">Signal</keyword>
<organism evidence="3 4">
    <name type="scientific">Delitschia confertaspora ATCC 74209</name>
    <dbReference type="NCBI Taxonomy" id="1513339"/>
    <lineage>
        <taxon>Eukaryota</taxon>
        <taxon>Fungi</taxon>
        <taxon>Dikarya</taxon>
        <taxon>Ascomycota</taxon>
        <taxon>Pezizomycotina</taxon>
        <taxon>Dothideomycetes</taxon>
        <taxon>Pleosporomycetidae</taxon>
        <taxon>Pleosporales</taxon>
        <taxon>Delitschiaceae</taxon>
        <taxon>Delitschia</taxon>
    </lineage>
</organism>
<feature type="compositionally biased region" description="Low complexity" evidence="1">
    <location>
        <begin position="441"/>
        <end position="452"/>
    </location>
</feature>
<feature type="region of interest" description="Disordered" evidence="1">
    <location>
        <begin position="71"/>
        <end position="97"/>
    </location>
</feature>
<feature type="chain" id="PRO_5040513793" evidence="2">
    <location>
        <begin position="19"/>
        <end position="752"/>
    </location>
</feature>
<proteinExistence type="predicted"/>
<evidence type="ECO:0000256" key="2">
    <source>
        <dbReference type="SAM" id="SignalP"/>
    </source>
</evidence>
<protein>
    <submittedName>
        <fullName evidence="3">Uncharacterized protein</fullName>
    </submittedName>
</protein>
<name>A0A9P4MWU2_9PLEO</name>
<feature type="signal peptide" evidence="2">
    <location>
        <begin position="1"/>
        <end position="18"/>
    </location>
</feature>
<accession>A0A9P4MWU2</accession>
<comment type="caution">
    <text evidence="3">The sequence shown here is derived from an EMBL/GenBank/DDBJ whole genome shotgun (WGS) entry which is preliminary data.</text>
</comment>
<keyword evidence="4" id="KW-1185">Reference proteome</keyword>
<gene>
    <name evidence="3" type="ORF">GQ43DRAFT_306908</name>
</gene>
<reference evidence="3" key="1">
    <citation type="journal article" date="2020" name="Stud. Mycol.">
        <title>101 Dothideomycetes genomes: a test case for predicting lifestyles and emergence of pathogens.</title>
        <authorList>
            <person name="Haridas S."/>
            <person name="Albert R."/>
            <person name="Binder M."/>
            <person name="Bloem J."/>
            <person name="Labutti K."/>
            <person name="Salamov A."/>
            <person name="Andreopoulos B."/>
            <person name="Baker S."/>
            <person name="Barry K."/>
            <person name="Bills G."/>
            <person name="Bluhm B."/>
            <person name="Cannon C."/>
            <person name="Castanera R."/>
            <person name="Culley D."/>
            <person name="Daum C."/>
            <person name="Ezra D."/>
            <person name="Gonzalez J."/>
            <person name="Henrissat B."/>
            <person name="Kuo A."/>
            <person name="Liang C."/>
            <person name="Lipzen A."/>
            <person name="Lutzoni F."/>
            <person name="Magnuson J."/>
            <person name="Mondo S."/>
            <person name="Nolan M."/>
            <person name="Ohm R."/>
            <person name="Pangilinan J."/>
            <person name="Park H.-J."/>
            <person name="Ramirez L."/>
            <person name="Alfaro M."/>
            <person name="Sun H."/>
            <person name="Tritt A."/>
            <person name="Yoshinaga Y."/>
            <person name="Zwiers L.-H."/>
            <person name="Turgeon B."/>
            <person name="Goodwin S."/>
            <person name="Spatafora J."/>
            <person name="Crous P."/>
            <person name="Grigoriev I."/>
        </authorList>
    </citation>
    <scope>NUCLEOTIDE SEQUENCE</scope>
    <source>
        <strain evidence="3">ATCC 74209</strain>
    </source>
</reference>
<dbReference type="OrthoDB" id="3642826at2759"/>
<evidence type="ECO:0000313" key="3">
    <source>
        <dbReference type="EMBL" id="KAF2202523.1"/>
    </source>
</evidence>
<evidence type="ECO:0000313" key="4">
    <source>
        <dbReference type="Proteomes" id="UP000799536"/>
    </source>
</evidence>
<dbReference type="EMBL" id="ML993933">
    <property type="protein sequence ID" value="KAF2202523.1"/>
    <property type="molecule type" value="Genomic_DNA"/>
</dbReference>